<dbReference type="InterPro" id="IPR008271">
    <property type="entry name" value="Ser/Thr_kinase_AS"/>
</dbReference>
<protein>
    <recommendedName>
        <fullName evidence="16">Serine/threonine-protein kinase receptor</fullName>
        <ecNumber evidence="16">2.7.11.30</ecNumber>
    </recommendedName>
</protein>
<evidence type="ECO:0000256" key="9">
    <source>
        <dbReference type="ARBA" id="ARBA00022840"/>
    </source>
</evidence>
<gene>
    <name evidence="20" type="ORF">OCTVUL_1B009281</name>
</gene>
<keyword evidence="21" id="KW-1185">Reference proteome</keyword>
<proteinExistence type="inferred from homology"/>
<dbReference type="PRINTS" id="PR00653">
    <property type="entry name" value="ACTIVIN2R"/>
</dbReference>
<dbReference type="Pfam" id="PF00069">
    <property type="entry name" value="Pkinase"/>
    <property type="match status" value="1"/>
</dbReference>
<dbReference type="CDD" id="cd14053">
    <property type="entry name" value="STKc_ACVR2"/>
    <property type="match status" value="1"/>
</dbReference>
<dbReference type="EMBL" id="OX597830">
    <property type="protein sequence ID" value="CAI9735385.1"/>
    <property type="molecule type" value="Genomic_DNA"/>
</dbReference>
<keyword evidence="9 14" id="KW-0067">ATP-binding</keyword>
<evidence type="ECO:0000256" key="16">
    <source>
        <dbReference type="RuleBase" id="RU361271"/>
    </source>
</evidence>
<dbReference type="CDD" id="cd23615">
    <property type="entry name" value="TFP_LU_ECD_ACVR2"/>
    <property type="match status" value="1"/>
</dbReference>
<evidence type="ECO:0000256" key="4">
    <source>
        <dbReference type="ARBA" id="ARBA00022679"/>
    </source>
</evidence>
<keyword evidence="15" id="KW-1015">Disulfide bond</keyword>
<accession>A0AA36BJ62</accession>
<dbReference type="InterPro" id="IPR011009">
    <property type="entry name" value="Kinase-like_dom_sf"/>
</dbReference>
<dbReference type="PANTHER" id="PTHR23255">
    <property type="entry name" value="TRANSFORMING GROWTH FACTOR-BETA RECEPTOR TYPE I AND II"/>
    <property type="match status" value="1"/>
</dbReference>
<evidence type="ECO:0000256" key="1">
    <source>
        <dbReference type="ARBA" id="ARBA00004479"/>
    </source>
</evidence>
<feature type="compositionally biased region" description="Basic residues" evidence="17">
    <location>
        <begin position="509"/>
        <end position="518"/>
    </location>
</feature>
<evidence type="ECO:0000256" key="14">
    <source>
        <dbReference type="PIRSR" id="PIRSR037393-2"/>
    </source>
</evidence>
<evidence type="ECO:0000259" key="19">
    <source>
        <dbReference type="PROSITE" id="PS50011"/>
    </source>
</evidence>
<evidence type="ECO:0000256" key="3">
    <source>
        <dbReference type="ARBA" id="ARBA00022527"/>
    </source>
</evidence>
<feature type="binding site" evidence="14">
    <location>
        <position position="218"/>
    </location>
    <ligand>
        <name>ATP</name>
        <dbReference type="ChEBI" id="CHEBI:30616"/>
    </ligand>
</feature>
<evidence type="ECO:0000256" key="8">
    <source>
        <dbReference type="ARBA" id="ARBA00022777"/>
    </source>
</evidence>
<dbReference type="GO" id="GO:0005524">
    <property type="term" value="F:ATP binding"/>
    <property type="evidence" value="ECO:0007669"/>
    <property type="project" value="UniProtKB-UniRule"/>
</dbReference>
<keyword evidence="5 16" id="KW-0812">Transmembrane</keyword>
<dbReference type="GO" id="GO:0048179">
    <property type="term" value="C:activin receptor complex"/>
    <property type="evidence" value="ECO:0007669"/>
    <property type="project" value="TreeGrafter"/>
</dbReference>
<dbReference type="FunFam" id="3.30.200.20:FF:000094">
    <property type="entry name" value="Serine/threonine-protein kinase receptor"/>
    <property type="match status" value="1"/>
</dbReference>
<dbReference type="InterPro" id="IPR000719">
    <property type="entry name" value="Prot_kinase_dom"/>
</dbReference>
<dbReference type="GO" id="GO:0071363">
    <property type="term" value="P:cellular response to growth factor stimulus"/>
    <property type="evidence" value="ECO:0007669"/>
    <property type="project" value="TreeGrafter"/>
</dbReference>
<dbReference type="Gene3D" id="1.10.510.10">
    <property type="entry name" value="Transferase(Phosphotransferase) domain 1"/>
    <property type="match status" value="1"/>
</dbReference>
<evidence type="ECO:0000256" key="11">
    <source>
        <dbReference type="ARBA" id="ARBA00023136"/>
    </source>
</evidence>
<keyword evidence="6 18" id="KW-0732">Signal</keyword>
<dbReference type="Gene3D" id="2.10.60.10">
    <property type="entry name" value="CD59"/>
    <property type="match status" value="1"/>
</dbReference>
<feature type="disulfide bond" evidence="15">
    <location>
        <begin position="82"/>
        <end position="94"/>
    </location>
</feature>
<keyword evidence="10 16" id="KW-1133">Transmembrane helix</keyword>
<organism evidence="20 21">
    <name type="scientific">Octopus vulgaris</name>
    <name type="common">Common octopus</name>
    <dbReference type="NCBI Taxonomy" id="6645"/>
    <lineage>
        <taxon>Eukaryota</taxon>
        <taxon>Metazoa</taxon>
        <taxon>Spiralia</taxon>
        <taxon>Lophotrochozoa</taxon>
        <taxon>Mollusca</taxon>
        <taxon>Cephalopoda</taxon>
        <taxon>Coleoidea</taxon>
        <taxon>Octopodiformes</taxon>
        <taxon>Octopoda</taxon>
        <taxon>Incirrata</taxon>
        <taxon>Octopodidae</taxon>
        <taxon>Octopus</taxon>
    </lineage>
</organism>
<comment type="catalytic activity">
    <reaction evidence="16">
        <text>L-threonyl-[receptor-protein] + ATP = O-phospho-L-threonyl-[receptor-protein] + ADP + H(+)</text>
        <dbReference type="Rhea" id="RHEA:44880"/>
        <dbReference type="Rhea" id="RHEA-COMP:11024"/>
        <dbReference type="Rhea" id="RHEA-COMP:11025"/>
        <dbReference type="ChEBI" id="CHEBI:15378"/>
        <dbReference type="ChEBI" id="CHEBI:30013"/>
        <dbReference type="ChEBI" id="CHEBI:30616"/>
        <dbReference type="ChEBI" id="CHEBI:61977"/>
        <dbReference type="ChEBI" id="CHEBI:456216"/>
        <dbReference type="EC" id="2.7.11.30"/>
    </reaction>
</comment>
<feature type="signal peptide" evidence="18">
    <location>
        <begin position="1"/>
        <end position="21"/>
    </location>
</feature>
<sequence>MFFIIKSLLLCGLICFGTVCATRQLMCEHCNTNVCNGTIECLAEPDKHTHCYATWRNGSDGVEILMKGCWLDHENCYNKMDCVASDSTANVYYCCCESEMCNQNISFKALPPPPTVAVTKDPVVINKDPNKTLVTIICALVPIAAASIFIIVMFYIWQHYDYFQRFHRPVYREQIPTIDPNVISPNQYLPVQLLELIARGRFGAVWKASLVDEYVAVKVFPLQDRESWLNEQEIYSLPHIRHENILRFIAAKQDTAKGDLWLITEYHEKGSLCDFLKGNCISWSELCKIGESMARGLAFLHEDIPLVRGQDFKPAVAHRDFKSKNVLLKSDLTALIADFGLALKFDPSRAPGTTHGQVGTRRYMSPEILEGAITFTRDAFIRIDMYACGLILWELMSRCSGIDGPVDEYQLPFVEEIGLHPTLEEMQQIVVIKKIRPAIKESWRKTANMDLLCTTIEECWDQEADARLSAKCVEERFIHMISTNISTSEASTPTSLMCMTHWNVLRNRKMQKKKKNPKHQAGLELTYS</sequence>
<evidence type="ECO:0000256" key="18">
    <source>
        <dbReference type="SAM" id="SignalP"/>
    </source>
</evidence>
<dbReference type="Proteomes" id="UP001162480">
    <property type="component" value="Chromosome 17"/>
</dbReference>
<evidence type="ECO:0000256" key="6">
    <source>
        <dbReference type="ARBA" id="ARBA00022729"/>
    </source>
</evidence>
<dbReference type="GO" id="GO:0048185">
    <property type="term" value="F:activin binding"/>
    <property type="evidence" value="ECO:0007669"/>
    <property type="project" value="TreeGrafter"/>
</dbReference>
<dbReference type="PIRSF" id="PIRSF037393">
    <property type="entry name" value="TGFRII"/>
    <property type="match status" value="1"/>
</dbReference>
<evidence type="ECO:0000256" key="12">
    <source>
        <dbReference type="ARBA" id="ARBA00023170"/>
    </source>
</evidence>
<dbReference type="GO" id="GO:0017002">
    <property type="term" value="F:activin receptor activity"/>
    <property type="evidence" value="ECO:0007669"/>
    <property type="project" value="TreeGrafter"/>
</dbReference>
<dbReference type="SUPFAM" id="SSF56112">
    <property type="entry name" value="Protein kinase-like (PK-like)"/>
    <property type="match status" value="1"/>
</dbReference>
<comment type="cofactor">
    <cofactor evidence="16">
        <name>Mg(2+)</name>
        <dbReference type="ChEBI" id="CHEBI:18420"/>
    </cofactor>
    <cofactor evidence="16">
        <name>Mn(2+)</name>
        <dbReference type="ChEBI" id="CHEBI:29035"/>
    </cofactor>
</comment>
<evidence type="ECO:0000256" key="15">
    <source>
        <dbReference type="PIRSR" id="PIRSR037393-3"/>
    </source>
</evidence>
<keyword evidence="16" id="KW-0479">Metal-binding</keyword>
<keyword evidence="4 16" id="KW-0808">Transferase</keyword>
<evidence type="ECO:0000256" key="17">
    <source>
        <dbReference type="SAM" id="MobiDB-lite"/>
    </source>
</evidence>
<evidence type="ECO:0000256" key="10">
    <source>
        <dbReference type="ARBA" id="ARBA00022989"/>
    </source>
</evidence>
<feature type="domain" description="Protein kinase" evidence="19">
    <location>
        <begin position="191"/>
        <end position="478"/>
    </location>
</feature>
<keyword evidence="7 14" id="KW-0547">Nucleotide-binding</keyword>
<evidence type="ECO:0000313" key="21">
    <source>
        <dbReference type="Proteomes" id="UP001162480"/>
    </source>
</evidence>
<name>A0AA36BJ62_OCTVU</name>
<dbReference type="PROSITE" id="PS00108">
    <property type="entry name" value="PROTEIN_KINASE_ST"/>
    <property type="match status" value="1"/>
</dbReference>
<feature type="chain" id="PRO_5041284579" description="Serine/threonine-protein kinase receptor" evidence="18">
    <location>
        <begin position="22"/>
        <end position="528"/>
    </location>
</feature>
<evidence type="ECO:0000256" key="5">
    <source>
        <dbReference type="ARBA" id="ARBA00022692"/>
    </source>
</evidence>
<keyword evidence="12 16" id="KW-0675">Receptor</keyword>
<dbReference type="Gene3D" id="3.30.200.20">
    <property type="entry name" value="Phosphorylase Kinase, domain 1"/>
    <property type="match status" value="1"/>
</dbReference>
<reference evidence="20" key="1">
    <citation type="submission" date="2023-08" db="EMBL/GenBank/DDBJ databases">
        <authorList>
            <person name="Alioto T."/>
            <person name="Alioto T."/>
            <person name="Gomez Garrido J."/>
        </authorList>
    </citation>
    <scope>NUCLEOTIDE SEQUENCE</scope>
</reference>
<dbReference type="PROSITE" id="PS50011">
    <property type="entry name" value="PROTEIN_KINASE_DOM"/>
    <property type="match status" value="1"/>
</dbReference>
<dbReference type="InterPro" id="IPR045860">
    <property type="entry name" value="Snake_toxin-like_sf"/>
</dbReference>
<comment type="similarity">
    <text evidence="2 16">Belongs to the protein kinase superfamily. TKL Ser/Thr protein kinase family. TGFB receptor subfamily.</text>
</comment>
<feature type="active site" description="Proton acceptor" evidence="13">
    <location>
        <position position="320"/>
    </location>
</feature>
<keyword evidence="16" id="KW-0460">Magnesium</keyword>
<evidence type="ECO:0000313" key="20">
    <source>
        <dbReference type="EMBL" id="CAI9735385.1"/>
    </source>
</evidence>
<dbReference type="InterPro" id="IPR017194">
    <property type="entry name" value="Transform_growth_fac-b_typ-2"/>
</dbReference>
<dbReference type="PANTHER" id="PTHR23255:SF98">
    <property type="entry name" value="SERINE_THREONINE-PROTEIN KINASE RECEPTOR"/>
    <property type="match status" value="1"/>
</dbReference>
<keyword evidence="16" id="KW-0464">Manganese</keyword>
<dbReference type="InterPro" id="IPR000333">
    <property type="entry name" value="TGFB_receptor"/>
</dbReference>
<dbReference type="AlphaFoldDB" id="A0AA36BJ62"/>
<evidence type="ECO:0000256" key="13">
    <source>
        <dbReference type="PIRSR" id="PIRSR037393-1"/>
    </source>
</evidence>
<evidence type="ECO:0000256" key="2">
    <source>
        <dbReference type="ARBA" id="ARBA00009605"/>
    </source>
</evidence>
<keyword evidence="3 16" id="KW-0723">Serine/threonine-protein kinase</keyword>
<feature type="region of interest" description="Disordered" evidence="17">
    <location>
        <begin position="509"/>
        <end position="528"/>
    </location>
</feature>
<feature type="transmembrane region" description="Helical" evidence="16">
    <location>
        <begin position="133"/>
        <end position="157"/>
    </location>
</feature>
<evidence type="ECO:0000256" key="7">
    <source>
        <dbReference type="ARBA" id="ARBA00022741"/>
    </source>
</evidence>
<dbReference type="GO" id="GO:0046872">
    <property type="term" value="F:metal ion binding"/>
    <property type="evidence" value="ECO:0007669"/>
    <property type="project" value="UniProtKB-KW"/>
</dbReference>
<dbReference type="EC" id="2.7.11.30" evidence="16"/>
<keyword evidence="8 16" id="KW-0418">Kinase</keyword>
<feature type="disulfide bond" evidence="15">
    <location>
        <begin position="96"/>
        <end position="101"/>
    </location>
</feature>
<dbReference type="SUPFAM" id="SSF57302">
    <property type="entry name" value="Snake toxin-like"/>
    <property type="match status" value="1"/>
</dbReference>
<keyword evidence="11 16" id="KW-0472">Membrane</keyword>
<comment type="subcellular location">
    <subcellularLocation>
        <location evidence="1 16">Membrane</location>
        <topology evidence="1 16">Single-pass type I membrane protein</topology>
    </subcellularLocation>
</comment>